<gene>
    <name evidence="3" type="ORF">SAMN05421748_10114</name>
</gene>
<evidence type="ECO:0000256" key="1">
    <source>
        <dbReference type="SAM" id="MobiDB-lite"/>
    </source>
</evidence>
<reference evidence="3 4" key="1">
    <citation type="submission" date="2017-09" db="EMBL/GenBank/DDBJ databases">
        <authorList>
            <person name="Ehlers B."/>
            <person name="Leendertz F.H."/>
        </authorList>
    </citation>
    <scope>NUCLEOTIDE SEQUENCE [LARGE SCALE GENOMIC DNA]</scope>
    <source>
        <strain evidence="3 4">CGMCC 4.6857</strain>
    </source>
</reference>
<sequence length="251" mass="26607">MMDLHSRLQHLAGPADETPAGVIEDDLARGRRAVRRNRLVRVAAGSALTVAAVAAALSLGPGLIGGNTENPPAAARSANGATAGVELVSYTGEQPRLFTIDTVPQGFFIQGQNEYELVIAPEQAKSPDPAKPYLSDPTVYTGKIAVYLQNKDFTVEPDGDEKLTINGKPAALRYIHTDEGTPDEGVTVEATQIFVVQSPHVYLTVQFDARTGLTKEQMIKVAGGINLTAEAVAKAEKGYAAQTDNPKTGQK</sequence>
<protein>
    <submittedName>
        <fullName evidence="3">Uncharacterized protein</fullName>
    </submittedName>
</protein>
<dbReference type="RefSeq" id="WP_143234340.1">
    <property type="nucleotide sequence ID" value="NZ_OBDY01000001.1"/>
</dbReference>
<evidence type="ECO:0000313" key="4">
    <source>
        <dbReference type="Proteomes" id="UP000219612"/>
    </source>
</evidence>
<dbReference type="OrthoDB" id="3787029at2"/>
<name>A0A285EY93_9ACTN</name>
<feature type="transmembrane region" description="Helical" evidence="2">
    <location>
        <begin position="39"/>
        <end position="64"/>
    </location>
</feature>
<keyword evidence="2" id="KW-0472">Membrane</keyword>
<dbReference type="Proteomes" id="UP000219612">
    <property type="component" value="Unassembled WGS sequence"/>
</dbReference>
<feature type="region of interest" description="Disordered" evidence="1">
    <location>
        <begin position="1"/>
        <end position="20"/>
    </location>
</feature>
<organism evidence="3 4">
    <name type="scientific">Paractinoplanes atraurantiacus</name>
    <dbReference type="NCBI Taxonomy" id="1036182"/>
    <lineage>
        <taxon>Bacteria</taxon>
        <taxon>Bacillati</taxon>
        <taxon>Actinomycetota</taxon>
        <taxon>Actinomycetes</taxon>
        <taxon>Micromonosporales</taxon>
        <taxon>Micromonosporaceae</taxon>
        <taxon>Paractinoplanes</taxon>
    </lineage>
</organism>
<evidence type="ECO:0000256" key="2">
    <source>
        <dbReference type="SAM" id="Phobius"/>
    </source>
</evidence>
<accession>A0A285EY93</accession>
<proteinExistence type="predicted"/>
<evidence type="ECO:0000313" key="3">
    <source>
        <dbReference type="EMBL" id="SNY03763.1"/>
    </source>
</evidence>
<keyword evidence="4" id="KW-1185">Reference proteome</keyword>
<keyword evidence="2" id="KW-0812">Transmembrane</keyword>
<keyword evidence="2" id="KW-1133">Transmembrane helix</keyword>
<dbReference type="EMBL" id="OBDY01000001">
    <property type="protein sequence ID" value="SNY03763.1"/>
    <property type="molecule type" value="Genomic_DNA"/>
</dbReference>
<dbReference type="AlphaFoldDB" id="A0A285EY93"/>